<dbReference type="EMBL" id="PIQO01000026">
    <property type="protein sequence ID" value="PKR82879.1"/>
    <property type="molecule type" value="Genomic_DNA"/>
</dbReference>
<comment type="caution">
    <text evidence="1">The sequence shown here is derived from an EMBL/GenBank/DDBJ whole genome shotgun (WGS) entry which is preliminary data.</text>
</comment>
<evidence type="ECO:0000313" key="2">
    <source>
        <dbReference type="Proteomes" id="UP000233440"/>
    </source>
</evidence>
<evidence type="ECO:0000313" key="1">
    <source>
        <dbReference type="EMBL" id="PKR82879.1"/>
    </source>
</evidence>
<proteinExistence type="predicted"/>
<dbReference type="Proteomes" id="UP000233440">
    <property type="component" value="Unassembled WGS sequence"/>
</dbReference>
<organism evidence="1 2">
    <name type="scientific">Heyndrickxia camelliae</name>
    <dbReference type="NCBI Taxonomy" id="1707093"/>
    <lineage>
        <taxon>Bacteria</taxon>
        <taxon>Bacillati</taxon>
        <taxon>Bacillota</taxon>
        <taxon>Bacilli</taxon>
        <taxon>Bacillales</taxon>
        <taxon>Bacillaceae</taxon>
        <taxon>Heyndrickxia</taxon>
    </lineage>
</organism>
<dbReference type="RefSeq" id="WP_101356367.1">
    <property type="nucleotide sequence ID" value="NZ_PIQO01000026.1"/>
</dbReference>
<name>A0A2N3LE59_9BACI</name>
<gene>
    <name evidence="1" type="ORF">CWO92_22070</name>
</gene>
<dbReference type="AlphaFoldDB" id="A0A2N3LE59"/>
<keyword evidence="2" id="KW-1185">Reference proteome</keyword>
<protein>
    <submittedName>
        <fullName evidence="1">Uncharacterized protein</fullName>
    </submittedName>
</protein>
<sequence length="98" mass="11666">MLQLLTNHKELKQIYTYNSNPHSSFDYANNLGYKQGLSSWNNDLFTPYLNKLINQDILTKVYDFVQNGQREALYQFSNGDEIELFGENHMNIRIFFNY</sequence>
<reference evidence="1 2" key="1">
    <citation type="submission" date="2017-11" db="EMBL/GenBank/DDBJ databases">
        <title>Bacillus camelliae sp. nov., isolated from pu'er tea.</title>
        <authorList>
            <person name="Niu L."/>
        </authorList>
    </citation>
    <scope>NUCLEOTIDE SEQUENCE [LARGE SCALE GENOMIC DNA]</scope>
    <source>
        <strain evidence="1 2">7578-1</strain>
    </source>
</reference>
<accession>A0A2N3LE59</accession>